<evidence type="ECO:0000313" key="10">
    <source>
        <dbReference type="Proteomes" id="UP000719412"/>
    </source>
</evidence>
<feature type="compositionally biased region" description="Polar residues" evidence="4">
    <location>
        <begin position="1207"/>
        <end position="1230"/>
    </location>
</feature>
<dbReference type="PROSITE" id="PS00720">
    <property type="entry name" value="RASGEF"/>
    <property type="match status" value="1"/>
</dbReference>
<dbReference type="GO" id="GO:0005085">
    <property type="term" value="F:guanyl-nucleotide exchange factor activity"/>
    <property type="evidence" value="ECO:0007669"/>
    <property type="project" value="UniProtKB-KW"/>
</dbReference>
<dbReference type="Gene3D" id="2.30.29.30">
    <property type="entry name" value="Pleckstrin-homology domain (PH domain)/Phosphotyrosine-binding domain (PTB)"/>
    <property type="match status" value="2"/>
</dbReference>
<dbReference type="SUPFAM" id="SSF48065">
    <property type="entry name" value="DBL homology domain (DH-domain)"/>
    <property type="match status" value="1"/>
</dbReference>
<evidence type="ECO:0000256" key="4">
    <source>
        <dbReference type="SAM" id="MobiDB-lite"/>
    </source>
</evidence>
<dbReference type="SMART" id="SM00233">
    <property type="entry name" value="PH"/>
    <property type="match status" value="2"/>
</dbReference>
<keyword evidence="10" id="KW-1185">Reference proteome</keyword>
<dbReference type="InterPro" id="IPR019804">
    <property type="entry name" value="Ras_G-nucl-exch_fac_CS"/>
</dbReference>
<dbReference type="Pfam" id="PF00169">
    <property type="entry name" value="PH"/>
    <property type="match status" value="1"/>
</dbReference>
<dbReference type="InterPro" id="IPR023578">
    <property type="entry name" value="Ras_GEF_dom_sf"/>
</dbReference>
<dbReference type="PROSITE" id="PS50009">
    <property type="entry name" value="RASGEF_CAT"/>
    <property type="match status" value="1"/>
</dbReference>
<dbReference type="InterPro" id="IPR011993">
    <property type="entry name" value="PH-like_dom_sf"/>
</dbReference>
<organism evidence="9 10">
    <name type="scientific">Tenebrio molitor</name>
    <name type="common">Yellow mealworm beetle</name>
    <dbReference type="NCBI Taxonomy" id="7067"/>
    <lineage>
        <taxon>Eukaryota</taxon>
        <taxon>Metazoa</taxon>
        <taxon>Ecdysozoa</taxon>
        <taxon>Arthropoda</taxon>
        <taxon>Hexapoda</taxon>
        <taxon>Insecta</taxon>
        <taxon>Pterygota</taxon>
        <taxon>Neoptera</taxon>
        <taxon>Endopterygota</taxon>
        <taxon>Coleoptera</taxon>
        <taxon>Polyphaga</taxon>
        <taxon>Cucujiformia</taxon>
        <taxon>Tenebrionidae</taxon>
        <taxon>Tenebrio</taxon>
    </lineage>
</organism>
<evidence type="ECO:0000256" key="2">
    <source>
        <dbReference type="PROSITE-ProRule" id="PRU00168"/>
    </source>
</evidence>
<feature type="region of interest" description="Disordered" evidence="4">
    <location>
        <begin position="1148"/>
        <end position="1230"/>
    </location>
</feature>
<feature type="compositionally biased region" description="Polar residues" evidence="4">
    <location>
        <begin position="1271"/>
        <end position="1302"/>
    </location>
</feature>
<evidence type="ECO:0000259" key="7">
    <source>
        <dbReference type="PROSITE" id="PS50010"/>
    </source>
</evidence>
<dbReference type="GO" id="GO:0005886">
    <property type="term" value="C:plasma membrane"/>
    <property type="evidence" value="ECO:0007669"/>
    <property type="project" value="TreeGrafter"/>
</dbReference>
<dbReference type="CDD" id="cd00160">
    <property type="entry name" value="RhoGEF"/>
    <property type="match status" value="1"/>
</dbReference>
<keyword evidence="3" id="KW-0175">Coiled coil</keyword>
<dbReference type="Gene3D" id="1.20.900.10">
    <property type="entry name" value="Dbl homology (DH) domain"/>
    <property type="match status" value="1"/>
</dbReference>
<dbReference type="CDD" id="cd00155">
    <property type="entry name" value="RasGEF"/>
    <property type="match status" value="1"/>
</dbReference>
<feature type="domain" description="Ras-GEF" evidence="6">
    <location>
        <begin position="1593"/>
        <end position="1825"/>
    </location>
</feature>
<feature type="coiled-coil region" evidence="3">
    <location>
        <begin position="825"/>
        <end position="855"/>
    </location>
</feature>
<dbReference type="InterPro" id="IPR000219">
    <property type="entry name" value="DH_dom"/>
</dbReference>
<dbReference type="PROSITE" id="PS50010">
    <property type="entry name" value="DH_2"/>
    <property type="match status" value="1"/>
</dbReference>
<evidence type="ECO:0008006" key="11">
    <source>
        <dbReference type="Google" id="ProtNLM"/>
    </source>
</evidence>
<dbReference type="InterPro" id="IPR000651">
    <property type="entry name" value="Ras-like_Gua-exchang_fac_N"/>
</dbReference>
<evidence type="ECO:0000256" key="1">
    <source>
        <dbReference type="ARBA" id="ARBA00022658"/>
    </source>
</evidence>
<feature type="coiled-coil region" evidence="3">
    <location>
        <begin position="557"/>
        <end position="584"/>
    </location>
</feature>
<dbReference type="Pfam" id="PF00617">
    <property type="entry name" value="RasGEF"/>
    <property type="match status" value="1"/>
</dbReference>
<feature type="compositionally biased region" description="Polar residues" evidence="4">
    <location>
        <begin position="1413"/>
        <end position="1431"/>
    </location>
</feature>
<comment type="caution">
    <text evidence="9">The sequence shown here is derived from an EMBL/GenBank/DDBJ whole genome shotgun (WGS) entry which is preliminary data.</text>
</comment>
<evidence type="ECO:0000259" key="8">
    <source>
        <dbReference type="PROSITE" id="PS50212"/>
    </source>
</evidence>
<evidence type="ECO:0000259" key="5">
    <source>
        <dbReference type="PROSITE" id="PS50003"/>
    </source>
</evidence>
<feature type="domain" description="N-terminal Ras-GEF" evidence="8">
    <location>
        <begin position="1069"/>
        <end position="1199"/>
    </location>
</feature>
<feature type="region of interest" description="Disordered" evidence="4">
    <location>
        <begin position="590"/>
        <end position="610"/>
    </location>
</feature>
<dbReference type="Pfam" id="PF14796">
    <property type="entry name" value="AP3B1_C"/>
    <property type="match status" value="1"/>
</dbReference>
<feature type="domain" description="DH" evidence="7">
    <location>
        <begin position="659"/>
        <end position="845"/>
    </location>
</feature>
<dbReference type="SMART" id="SM01355">
    <property type="entry name" value="AP3B1_C"/>
    <property type="match status" value="1"/>
</dbReference>
<proteinExistence type="predicted"/>
<dbReference type="SUPFAM" id="SSF50729">
    <property type="entry name" value="PH domain-like"/>
    <property type="match status" value="2"/>
</dbReference>
<dbReference type="InterPro" id="IPR001895">
    <property type="entry name" value="RASGEF_cat_dom"/>
</dbReference>
<dbReference type="PROSITE" id="PS50096">
    <property type="entry name" value="IQ"/>
    <property type="match status" value="1"/>
</dbReference>
<gene>
    <name evidence="9" type="ORF">GEV33_004092</name>
</gene>
<protein>
    <recommendedName>
        <fullName evidence="11">Ras-specific guanine nucleotide-releasing factor 2-like</fullName>
    </recommendedName>
</protein>
<evidence type="ECO:0000313" key="9">
    <source>
        <dbReference type="EMBL" id="KAH0818697.1"/>
    </source>
</evidence>
<dbReference type="SMART" id="SM00325">
    <property type="entry name" value="RhoGEF"/>
    <property type="match status" value="1"/>
</dbReference>
<feature type="region of interest" description="Disordered" evidence="4">
    <location>
        <begin position="1464"/>
        <end position="1484"/>
    </location>
</feature>
<dbReference type="Pfam" id="PF24080">
    <property type="entry name" value="AP3B1_C_2"/>
    <property type="match status" value="1"/>
</dbReference>
<feature type="region of interest" description="Disordered" evidence="4">
    <location>
        <begin position="19"/>
        <end position="105"/>
    </location>
</feature>
<dbReference type="InterPro" id="IPR056314">
    <property type="entry name" value="AP3B1/2_C"/>
</dbReference>
<dbReference type="GO" id="GO:0007265">
    <property type="term" value="P:Ras protein signal transduction"/>
    <property type="evidence" value="ECO:0007669"/>
    <property type="project" value="TreeGrafter"/>
</dbReference>
<evidence type="ECO:0000259" key="6">
    <source>
        <dbReference type="PROSITE" id="PS50009"/>
    </source>
</evidence>
<feature type="compositionally biased region" description="Basic and acidic residues" evidence="4">
    <location>
        <begin position="1325"/>
        <end position="1340"/>
    </location>
</feature>
<dbReference type="PANTHER" id="PTHR23113:SF99">
    <property type="entry name" value="RASGEF DOMAIN-CONTAINING PROTEIN"/>
    <property type="match status" value="1"/>
</dbReference>
<feature type="region of interest" description="Disordered" evidence="4">
    <location>
        <begin position="1408"/>
        <end position="1437"/>
    </location>
</feature>
<dbReference type="InterPro" id="IPR036964">
    <property type="entry name" value="RASGEF_cat_dom_sf"/>
</dbReference>
<dbReference type="PROSITE" id="PS50003">
    <property type="entry name" value="PH_DOMAIN"/>
    <property type="match status" value="1"/>
</dbReference>
<keyword evidence="1 2" id="KW-0344">Guanine-nucleotide releasing factor</keyword>
<dbReference type="SMART" id="SM00229">
    <property type="entry name" value="RasGEFN"/>
    <property type="match status" value="1"/>
</dbReference>
<sequence length="1843" mass="208057">MATFLIIIFQDKKGKDMFLWESGSSRGPSSNNSSDSDESSSSSDSSSEDSESQYEEESSSEEKSDSKLSSSSSSEESSDKESEEEAQKINEKSQNEKQLLAKPEVSKPKSNLDLLLDLSDLGSSIPVMTPSLGGFLTPSTTINVNPSPSPLEVIPPAYTNTKPLELINKINGKGLSATYRFTRTPHILSPSMANINLVFTNNTNDDICDIRVGKKHLGVDLAIHDFANIAKLPPSGCLPASLGIDFNDTIQPANFEIVCSLGNFNVCVKPTIGELVRPIKMNKTLFQEKQAKMGGMNEHVGHLKCTINLVEKLTECTNLGICESSDVNDLRAFEDSLDYELEEIKACLAVLLQQLSPDELLTFAVEDTEIYEICKANSELRQSCIVAAVRRYHTEKFFYEEVYNRTADYVVILDHFLQIEDEYEKNKIEKGRFKETSDFLIKQQLSFQNLLFYYDSENCHRPSGVLLLEGCYCERLITTGSASKTKDGSEKQYCFAISYRRENIRQYELRALNEMDCKNWIEAIRDASFNKLLLQKEELEQKHLHLLQIVESEKTAKWQYTQQCEELASEIKKLRAELFALKKEWKPIPTHQSTSSLTSNQGTSTSTVSGPFTQVEQDSIELRKIKKVQSFFRGWLCRRRWKQIVEQYIKSPHAESMRKRNSLVFRMVEAEEEYMEQMEVLVSCFLRPFKMAASSKKPPCSHEDVNSIFLNSETVLFLHQIFLKGLTSRLESWPTLVLGDLFSMLLPMLSIYQEYVRNHHYSLQVLTECKQSPQFSALLKRLESKPACHGRSLETFLTYPMHQVPRYIITLHELLAHTPHDHVERKSLQNARQQLEDLSRQMHDEVSETENLRKNLAVERMVVEGCDILLDVNQVFVRQGSLIQLPNEKHRSSRSKLNFKSEKECLRQCFLFSNHLIIATRTSSGKLHLVPDIGKIPLADALLIEDPSDNPEDDESSVCSVSSQSSGISETSAASCSLHNRDFKIIVDLKTGSQPGQVSVHLLASTMQEKAAWISDISQCLDNVQFNDMIRPTMSDNCSITLPQSLKNDPKLFKDEADIRFSRTMNSCKVPQIRYATPERLLQRLTDLRFLSIDFLNTFLLTYRVFTDGVTVLEALKKVFYSSDPEPQGSVISLEVFSNKDENTLQLFDDRRRSSFSPRRTSGASSVSGYGSEMSERDRSHSYDSQGHRHWKATLQKYEEESHEQTQPKIIKQSPTCAQQKDSVSPSVQKSISIRVEQSETTQEDTCHLAIPKVAASSSSETLTDVTVLSAPCSPSNLSSVTLVGSSPSDTNEGEATSSPQHSPKKAASPKKEPSPTKEPTTTRPEIHHRPSIKHEVVDKKVERCVSEDTEGESEQIPDKQITITVRQIEDMTLFFNTMHRASCSSSRSASISTSTTSAVLQSYYGSRRSMQEGESTSTARSSFQHDSPQKPSKAGVVITSFRQSKRRSSTSSAAAAFAIATSGSSNPRDLSPSARGDGRSSMMDQDEFIMERNRYKENVISTACTMRVLNVLRHWISKHAQDFESDLKLKNLTIEFLDDIIYSPNLLPAEHKAAAQLLRLLTKEELENSKVDIFQLITAPSTPSKESIETLSALEIAEQLTYIDHQIFISISSEEFLGQAWMKNDKNSRAPHILLMTKRFNDVSRLVASEILRRTSLSARVAAIEKWAAVADISRCLHNFNGVLQICSAFTNSSVFRLKKTWDKVSKTTRQTIEKLQNIVSSDGRFRSLRDALHRCDPPCIPYLGLYLTDLSFIEEGTPNFTQDGLLNFSKMRMIAHVIREIRHFQQTPYKIELIRKVANYLLDSSLLMDDEELYNTSLEIEPRTSRLSTSAIGQLSLSSKS</sequence>
<dbReference type="PROSITE" id="PS50212">
    <property type="entry name" value="RASGEF_NTER"/>
    <property type="match status" value="1"/>
</dbReference>
<feature type="domain" description="PH" evidence="5">
    <location>
        <begin position="410"/>
        <end position="529"/>
    </location>
</feature>
<dbReference type="Pfam" id="PF00621">
    <property type="entry name" value="RhoGEF"/>
    <property type="match status" value="1"/>
</dbReference>
<accession>A0A8J6HQU4</accession>
<feature type="compositionally biased region" description="Low complexity" evidence="4">
    <location>
        <begin position="21"/>
        <end position="45"/>
    </location>
</feature>
<dbReference type="SMART" id="SM00147">
    <property type="entry name" value="RasGEF"/>
    <property type="match status" value="1"/>
</dbReference>
<dbReference type="InterPro" id="IPR035899">
    <property type="entry name" value="DBL_dom_sf"/>
</dbReference>
<dbReference type="Pfam" id="PF00618">
    <property type="entry name" value="RasGEF_N"/>
    <property type="match status" value="1"/>
</dbReference>
<dbReference type="InterPro" id="IPR008937">
    <property type="entry name" value="Ras-like_GEF"/>
</dbReference>
<reference evidence="9" key="1">
    <citation type="journal article" date="2020" name="J Insects Food Feed">
        <title>The yellow mealworm (Tenebrio molitor) genome: a resource for the emerging insects as food and feed industry.</title>
        <authorList>
            <person name="Eriksson T."/>
            <person name="Andere A."/>
            <person name="Kelstrup H."/>
            <person name="Emery V."/>
            <person name="Picard C."/>
        </authorList>
    </citation>
    <scope>NUCLEOTIDE SEQUENCE</scope>
    <source>
        <strain evidence="9">Stoneville</strain>
        <tissue evidence="9">Whole head</tissue>
    </source>
</reference>
<feature type="compositionally biased region" description="Basic and acidic residues" evidence="4">
    <location>
        <begin position="77"/>
        <end position="95"/>
    </location>
</feature>
<dbReference type="PANTHER" id="PTHR23113">
    <property type="entry name" value="GUANINE NUCLEOTIDE EXCHANGE FACTOR"/>
    <property type="match status" value="1"/>
</dbReference>
<dbReference type="EMBL" id="JABDTM020016855">
    <property type="protein sequence ID" value="KAH0818697.1"/>
    <property type="molecule type" value="Genomic_DNA"/>
</dbReference>
<feature type="compositionally biased region" description="Basic and acidic residues" evidence="4">
    <location>
        <begin position="1197"/>
        <end position="1206"/>
    </location>
</feature>
<dbReference type="InterPro" id="IPR001849">
    <property type="entry name" value="PH_domain"/>
</dbReference>
<feature type="region of interest" description="Disordered" evidence="4">
    <location>
        <begin position="1271"/>
        <end position="1340"/>
    </location>
</feature>
<dbReference type="Gene3D" id="1.10.840.10">
    <property type="entry name" value="Ras guanine-nucleotide exchange factors catalytic domain"/>
    <property type="match status" value="1"/>
</dbReference>
<dbReference type="Gene3D" id="1.20.870.10">
    <property type="entry name" value="Son of sevenless (SoS) protein Chain: S domain 1"/>
    <property type="match status" value="2"/>
</dbReference>
<evidence type="ECO:0000256" key="3">
    <source>
        <dbReference type="SAM" id="Coils"/>
    </source>
</evidence>
<feature type="compositionally biased region" description="Acidic residues" evidence="4">
    <location>
        <begin position="46"/>
        <end position="59"/>
    </location>
</feature>
<dbReference type="Proteomes" id="UP000719412">
    <property type="component" value="Unassembled WGS sequence"/>
</dbReference>
<dbReference type="InterPro" id="IPR029390">
    <property type="entry name" value="AP3B_C"/>
</dbReference>
<dbReference type="SUPFAM" id="SSF48366">
    <property type="entry name" value="Ras GEF"/>
    <property type="match status" value="1"/>
</dbReference>
<name>A0A8J6HQU4_TENMO</name>
<reference evidence="9" key="2">
    <citation type="submission" date="2021-08" db="EMBL/GenBank/DDBJ databases">
        <authorList>
            <person name="Eriksson T."/>
        </authorList>
    </citation>
    <scope>NUCLEOTIDE SEQUENCE</scope>
    <source>
        <strain evidence="9">Stoneville</strain>
        <tissue evidence="9">Whole head</tissue>
    </source>
</reference>